<comment type="similarity">
    <text evidence="1">Belongs to the ABC transporter superfamily.</text>
</comment>
<keyword evidence="2" id="KW-0813">Transport</keyword>
<evidence type="ECO:0000256" key="1">
    <source>
        <dbReference type="ARBA" id="ARBA00005417"/>
    </source>
</evidence>
<dbReference type="RefSeq" id="WP_377961413.1">
    <property type="nucleotide sequence ID" value="NZ_JBHZOL010000021.1"/>
</dbReference>
<dbReference type="Gene3D" id="3.40.50.300">
    <property type="entry name" value="P-loop containing nucleotide triphosphate hydrolases"/>
    <property type="match status" value="1"/>
</dbReference>
<protein>
    <submittedName>
        <fullName evidence="6">Polysaccharide ABC transporter ATP-binding protein</fullName>
    </submittedName>
</protein>
<dbReference type="CDD" id="cd03220">
    <property type="entry name" value="ABC_KpsT_Wzt"/>
    <property type="match status" value="1"/>
</dbReference>
<dbReference type="InterPro" id="IPR003439">
    <property type="entry name" value="ABC_transporter-like_ATP-bd"/>
</dbReference>
<gene>
    <name evidence="6" type="ORF">ACFVKH_02985</name>
</gene>
<proteinExistence type="inferred from homology"/>
<name>A0ABW6IAN8_9CYAN</name>
<dbReference type="PANTHER" id="PTHR46743">
    <property type="entry name" value="TEICHOIC ACIDS EXPORT ATP-BINDING PROTEIN TAGH"/>
    <property type="match status" value="1"/>
</dbReference>
<dbReference type="EMBL" id="JBHZOL010000021">
    <property type="protein sequence ID" value="MFE4105226.1"/>
    <property type="molecule type" value="Genomic_DNA"/>
</dbReference>
<dbReference type="InterPro" id="IPR015860">
    <property type="entry name" value="ABC_transpr_TagH-like"/>
</dbReference>
<keyword evidence="4 6" id="KW-0067">ATP-binding</keyword>
<feature type="domain" description="ABC transporter" evidence="5">
    <location>
        <begin position="24"/>
        <end position="246"/>
    </location>
</feature>
<dbReference type="InterPro" id="IPR027417">
    <property type="entry name" value="P-loop_NTPase"/>
</dbReference>
<evidence type="ECO:0000313" key="6">
    <source>
        <dbReference type="EMBL" id="MFE4105226.1"/>
    </source>
</evidence>
<keyword evidence="7" id="KW-1185">Reference proteome</keyword>
<dbReference type="SMART" id="SM00382">
    <property type="entry name" value="AAA"/>
    <property type="match status" value="1"/>
</dbReference>
<sequence>MPSEIAISIESISKVFKRYAKPTDRLKEILLPGKQRADEFWALKNIDLKIPKGQTVGLIGQNGSGKSTILQIVAGVLKPTSGRVWVNGTVSALLELGSGFNFEYTGRQNVFFYAQLLGLTKSQVESKFHEIEQFAEIGDFIDQPIKTYSSGMTIRLAFAVATQVNAEILIIDEALSVGDMYFQAKCIERMKEMKQKTTILFVSHSISTVRNFCDRAIWIKSGEIAADGECSVVCESYQDSIGKLKKSLGKNNRHVSDNVVAEDAYVFIKKVATDKKTYMSGEDIEIEIQLDFFKKLISWGVGILIHNSSGDIVTVINTIRDDIEIQEEHNNIYLKIEKNQFIRDEYFLSISIVDNLALCPFAKLDYCTSFFVEIQKNKFGIPVAEGFFRTNHHWSFS</sequence>
<dbReference type="Pfam" id="PF00005">
    <property type="entry name" value="ABC_tran"/>
    <property type="match status" value="1"/>
</dbReference>
<evidence type="ECO:0000313" key="7">
    <source>
        <dbReference type="Proteomes" id="UP001600165"/>
    </source>
</evidence>
<dbReference type="SUPFAM" id="SSF52540">
    <property type="entry name" value="P-loop containing nucleoside triphosphate hydrolases"/>
    <property type="match status" value="1"/>
</dbReference>
<dbReference type="InterPro" id="IPR003593">
    <property type="entry name" value="AAA+_ATPase"/>
</dbReference>
<dbReference type="PANTHER" id="PTHR46743:SF2">
    <property type="entry name" value="TEICHOIC ACIDS EXPORT ATP-BINDING PROTEIN TAGH"/>
    <property type="match status" value="1"/>
</dbReference>
<reference evidence="6 7" key="1">
    <citation type="submission" date="2024-10" db="EMBL/GenBank/DDBJ databases">
        <authorList>
            <person name="Ratan Roy A."/>
            <person name="Morales Sandoval P.H."/>
            <person name="De Los Santos Villalobos S."/>
            <person name="Chakraborty S."/>
            <person name="Mukherjee J."/>
        </authorList>
    </citation>
    <scope>NUCLEOTIDE SEQUENCE [LARGE SCALE GENOMIC DNA]</scope>
    <source>
        <strain evidence="6 7">S1</strain>
    </source>
</reference>
<evidence type="ECO:0000259" key="5">
    <source>
        <dbReference type="PROSITE" id="PS50893"/>
    </source>
</evidence>
<dbReference type="PROSITE" id="PS50893">
    <property type="entry name" value="ABC_TRANSPORTER_2"/>
    <property type="match status" value="1"/>
</dbReference>
<evidence type="ECO:0000256" key="4">
    <source>
        <dbReference type="ARBA" id="ARBA00022840"/>
    </source>
</evidence>
<comment type="caution">
    <text evidence="6">The sequence shown here is derived from an EMBL/GenBank/DDBJ whole genome shotgun (WGS) entry which is preliminary data.</text>
</comment>
<accession>A0ABW6IAN8</accession>
<dbReference type="GO" id="GO:0005524">
    <property type="term" value="F:ATP binding"/>
    <property type="evidence" value="ECO:0007669"/>
    <property type="project" value="UniProtKB-KW"/>
</dbReference>
<evidence type="ECO:0000256" key="2">
    <source>
        <dbReference type="ARBA" id="ARBA00022448"/>
    </source>
</evidence>
<dbReference type="InterPro" id="IPR050683">
    <property type="entry name" value="Bact_Polysacc_Export_ATP-bd"/>
</dbReference>
<evidence type="ECO:0000256" key="3">
    <source>
        <dbReference type="ARBA" id="ARBA00022741"/>
    </source>
</evidence>
<organism evidence="6 7">
    <name type="scientific">Almyronema epifaneia S1</name>
    <dbReference type="NCBI Taxonomy" id="2991925"/>
    <lineage>
        <taxon>Bacteria</taxon>
        <taxon>Bacillati</taxon>
        <taxon>Cyanobacteriota</taxon>
        <taxon>Cyanophyceae</taxon>
        <taxon>Nodosilineales</taxon>
        <taxon>Nodosilineaceae</taxon>
        <taxon>Almyronema</taxon>
        <taxon>Almyronema epifaneia</taxon>
    </lineage>
</organism>
<keyword evidence="3" id="KW-0547">Nucleotide-binding</keyword>
<dbReference type="Proteomes" id="UP001600165">
    <property type="component" value="Unassembled WGS sequence"/>
</dbReference>
<dbReference type="Gene3D" id="2.70.50.60">
    <property type="entry name" value="abc- transporter (atp binding component) like domain"/>
    <property type="match status" value="1"/>
</dbReference>